<evidence type="ECO:0000256" key="1">
    <source>
        <dbReference type="SAM" id="SignalP"/>
    </source>
</evidence>
<proteinExistence type="predicted"/>
<sequence>MASSSGRRAVALAALVVVLLVTGAGLVGAARPAPADRSGDGAMYPAAVVVADRARETVEMLMARLPAGPSPKGPGH</sequence>
<accession>A0A8I6XUN2</accession>
<dbReference type="Gramene" id="HORVU.MOREX.r3.5HG0496150.1">
    <property type="protein sequence ID" value="HORVU.MOREX.r3.5HG0496150.1.CDS1"/>
    <property type="gene ID" value="HORVU.MOREX.r3.5HG0496150"/>
</dbReference>
<protein>
    <submittedName>
        <fullName evidence="2">Uncharacterized protein</fullName>
    </submittedName>
</protein>
<name>A0A8I6XUN2_HORVV</name>
<reference evidence="2" key="2">
    <citation type="submission" date="2020-10" db="EMBL/GenBank/DDBJ databases">
        <authorList>
            <person name="Scholz U."/>
            <person name="Mascher M."/>
            <person name="Fiebig A."/>
        </authorList>
    </citation>
    <scope>NUCLEOTIDE SEQUENCE [LARGE SCALE GENOMIC DNA]</scope>
    <source>
        <strain evidence="2">cv. Morex</strain>
    </source>
</reference>
<dbReference type="OrthoDB" id="784226at2759"/>
<gene>
    <name evidence="2" type="primary">LOC123451871</name>
</gene>
<dbReference type="Gramene" id="HORVU.MOREX.r2.5HG0411490.1">
    <property type="protein sequence ID" value="HORVU.MOREX.r2.5HG0411490.1.CDS.1"/>
    <property type="gene ID" value="HORVU.MOREX.r2.5HG0411490"/>
</dbReference>
<keyword evidence="3" id="KW-1185">Reference proteome</keyword>
<dbReference type="EnsemblPlants" id="HORVU.MOREX.r3.5HG0496150.1">
    <property type="protein sequence ID" value="HORVU.MOREX.r3.5HG0496150.1.CDS1"/>
    <property type="gene ID" value="HORVU.MOREX.r3.5HG0496150"/>
</dbReference>
<dbReference type="AlphaFoldDB" id="A0A8I6XUN2"/>
<dbReference type="PANTHER" id="PTHR37245:SF4">
    <property type="entry name" value="PAMP-INDUCED SECRETED PEPTIDE 1"/>
    <property type="match status" value="1"/>
</dbReference>
<feature type="signal peptide" evidence="1">
    <location>
        <begin position="1"/>
        <end position="29"/>
    </location>
</feature>
<evidence type="ECO:0000313" key="3">
    <source>
        <dbReference type="Proteomes" id="UP000011116"/>
    </source>
</evidence>
<organism evidence="2 3">
    <name type="scientific">Hordeum vulgare subsp. vulgare</name>
    <name type="common">Domesticated barley</name>
    <dbReference type="NCBI Taxonomy" id="112509"/>
    <lineage>
        <taxon>Eukaryota</taxon>
        <taxon>Viridiplantae</taxon>
        <taxon>Streptophyta</taxon>
        <taxon>Embryophyta</taxon>
        <taxon>Tracheophyta</taxon>
        <taxon>Spermatophyta</taxon>
        <taxon>Magnoliopsida</taxon>
        <taxon>Liliopsida</taxon>
        <taxon>Poales</taxon>
        <taxon>Poaceae</taxon>
        <taxon>BOP clade</taxon>
        <taxon>Pooideae</taxon>
        <taxon>Triticodae</taxon>
        <taxon>Triticeae</taxon>
        <taxon>Hordeinae</taxon>
        <taxon>Hordeum</taxon>
    </lineage>
</organism>
<reference evidence="3" key="1">
    <citation type="journal article" date="2012" name="Nature">
        <title>A physical, genetic and functional sequence assembly of the barley genome.</title>
        <authorList>
            <consortium name="The International Barley Genome Sequencing Consortium"/>
            <person name="Mayer K.F."/>
            <person name="Waugh R."/>
            <person name="Brown J.W."/>
            <person name="Schulman A."/>
            <person name="Langridge P."/>
            <person name="Platzer M."/>
            <person name="Fincher G.B."/>
            <person name="Muehlbauer G.J."/>
            <person name="Sato K."/>
            <person name="Close T.J."/>
            <person name="Wise R.P."/>
            <person name="Stein N."/>
        </authorList>
    </citation>
    <scope>NUCLEOTIDE SEQUENCE [LARGE SCALE GENOMIC DNA]</scope>
    <source>
        <strain evidence="3">cv. Morex</strain>
    </source>
</reference>
<reference evidence="2" key="3">
    <citation type="submission" date="2022-01" db="UniProtKB">
        <authorList>
            <consortium name="EnsemblPlants"/>
        </authorList>
    </citation>
    <scope>IDENTIFICATION</scope>
    <source>
        <strain evidence="2">subsp. vulgare</strain>
    </source>
</reference>
<dbReference type="GeneID" id="123451871"/>
<dbReference type="GO" id="GO:0006952">
    <property type="term" value="P:defense response"/>
    <property type="evidence" value="ECO:0007669"/>
    <property type="project" value="InterPro"/>
</dbReference>
<dbReference type="Proteomes" id="UP000011116">
    <property type="component" value="Chromosome 5H"/>
</dbReference>
<dbReference type="PANTHER" id="PTHR37245">
    <property type="entry name" value="PAMP-INDUCED SECRETED PEPTIDE 1"/>
    <property type="match status" value="1"/>
</dbReference>
<dbReference type="InterPro" id="IPR040273">
    <property type="entry name" value="PIP1"/>
</dbReference>
<dbReference type="KEGG" id="hvg:123451871"/>
<evidence type="ECO:0000313" key="2">
    <source>
        <dbReference type="EnsemblPlants" id="HORVU.MOREX.r3.5HG0496150.1.CDS1"/>
    </source>
</evidence>
<keyword evidence="1" id="KW-0732">Signal</keyword>
<feature type="chain" id="PRO_5035218686" evidence="1">
    <location>
        <begin position="30"/>
        <end position="76"/>
    </location>
</feature>
<dbReference type="RefSeq" id="XP_044984353.1">
    <property type="nucleotide sequence ID" value="XM_045128418.1"/>
</dbReference>